<proteinExistence type="predicted"/>
<dbReference type="SMART" id="SM00831">
    <property type="entry name" value="Cation_ATPase_N"/>
    <property type="match status" value="1"/>
</dbReference>
<accession>A0A8H8DLY6</accession>
<feature type="domain" description="Cation-transporting P-type ATPase N-terminal" evidence="9">
    <location>
        <begin position="77"/>
        <end position="151"/>
    </location>
</feature>
<feature type="non-terminal residue" evidence="10">
    <location>
        <position position="437"/>
    </location>
</feature>
<keyword evidence="11" id="KW-1185">Reference proteome</keyword>
<evidence type="ECO:0000313" key="11">
    <source>
        <dbReference type="Proteomes" id="UP000673691"/>
    </source>
</evidence>
<dbReference type="NCBIfam" id="TIGR01494">
    <property type="entry name" value="ATPase_P-type"/>
    <property type="match status" value="1"/>
</dbReference>
<evidence type="ECO:0000256" key="6">
    <source>
        <dbReference type="ARBA" id="ARBA00023136"/>
    </source>
</evidence>
<keyword evidence="6 8" id="KW-0472">Membrane</keyword>
<feature type="compositionally biased region" description="Basic and acidic residues" evidence="7">
    <location>
        <begin position="1"/>
        <end position="19"/>
    </location>
</feature>
<gene>
    <name evidence="10" type="ORF">BJ554DRAFT_7740</name>
</gene>
<feature type="transmembrane region" description="Helical" evidence="8">
    <location>
        <begin position="131"/>
        <end position="149"/>
    </location>
</feature>
<dbReference type="OrthoDB" id="116380at2759"/>
<dbReference type="PANTHER" id="PTHR42861">
    <property type="entry name" value="CALCIUM-TRANSPORTING ATPASE"/>
    <property type="match status" value="1"/>
</dbReference>
<dbReference type="GO" id="GO:0006812">
    <property type="term" value="P:monoatomic cation transport"/>
    <property type="evidence" value="ECO:0007669"/>
    <property type="project" value="UniProtKB-ARBA"/>
</dbReference>
<feature type="transmembrane region" description="Helical" evidence="8">
    <location>
        <begin position="316"/>
        <end position="339"/>
    </location>
</feature>
<feature type="transmembrane region" description="Helical" evidence="8">
    <location>
        <begin position="155"/>
        <end position="171"/>
    </location>
</feature>
<dbReference type="Pfam" id="PF00690">
    <property type="entry name" value="Cation_ATPase_N"/>
    <property type="match status" value="1"/>
</dbReference>
<dbReference type="Gene3D" id="1.20.1110.10">
    <property type="entry name" value="Calcium-transporting ATPase, transmembrane domain"/>
    <property type="match status" value="2"/>
</dbReference>
<dbReference type="Proteomes" id="UP000673691">
    <property type="component" value="Unassembled WGS sequence"/>
</dbReference>
<evidence type="ECO:0000313" key="10">
    <source>
        <dbReference type="EMBL" id="KAG5463419.1"/>
    </source>
</evidence>
<evidence type="ECO:0000256" key="2">
    <source>
        <dbReference type="ARBA" id="ARBA00022692"/>
    </source>
</evidence>
<name>A0A8H8DLY6_9FUNG</name>
<dbReference type="AlphaFoldDB" id="A0A8H8DLY6"/>
<evidence type="ECO:0000256" key="8">
    <source>
        <dbReference type="SAM" id="Phobius"/>
    </source>
</evidence>
<dbReference type="Gene3D" id="2.70.150.10">
    <property type="entry name" value="Calcium-transporting ATPase, cytoplasmic transduction domain A"/>
    <property type="match status" value="2"/>
</dbReference>
<dbReference type="InterPro" id="IPR001757">
    <property type="entry name" value="P_typ_ATPase"/>
</dbReference>
<dbReference type="EMBL" id="JAEFCI010000628">
    <property type="protein sequence ID" value="KAG5463419.1"/>
    <property type="molecule type" value="Genomic_DNA"/>
</dbReference>
<dbReference type="Gene3D" id="3.40.1110.10">
    <property type="entry name" value="Calcium-transporting ATPase, cytoplasmic domain N"/>
    <property type="match status" value="1"/>
</dbReference>
<sequence length="437" mass="46922">MSLRLEKRARPDDPPELKRAARSTVAHLTQYPQFPDWRELVPEHNVGEVAPTLSDTSGALEKPKSPNRRLLLPPPALYFDRPVSAVLTMFRTSLGNGLPSSAIPDLQDHYGRNSLPAPPKPSTLKMLVKQLTDFMVLILLAATITTAVMGETDSSIVLAVVIVLNTVIGFTQEYKANKAMEALSSLDVPMAQVIRDGQTEMVESATLVPGDVVILEEGQAVPADLRLVEVSQLEIVESILTGESVGVQKSVERIRAKIGKISRAITHQPQQVTQIQRKLALLGKWLVGIALGLCVVIVVIGLAWKQEAAHMIEIGIALAVSVIPEGLVAVVTVTMALGVRRMAAENAIVRSLPSVETLGSVNVICSDKVDVRKITGTLTEGKMGAAQVWTTDDSLYTFSNSTSMDPNVGGVLRASARASVIHPDVSHKKEGALAADE</sequence>
<evidence type="ECO:0000256" key="1">
    <source>
        <dbReference type="ARBA" id="ARBA00004141"/>
    </source>
</evidence>
<keyword evidence="3" id="KW-0547">Nucleotide-binding</keyword>
<keyword evidence="5 8" id="KW-1133">Transmembrane helix</keyword>
<organism evidence="10 11">
    <name type="scientific">Olpidium bornovanus</name>
    <dbReference type="NCBI Taxonomy" id="278681"/>
    <lineage>
        <taxon>Eukaryota</taxon>
        <taxon>Fungi</taxon>
        <taxon>Fungi incertae sedis</taxon>
        <taxon>Olpidiomycota</taxon>
        <taxon>Olpidiomycotina</taxon>
        <taxon>Olpidiomycetes</taxon>
        <taxon>Olpidiales</taxon>
        <taxon>Olpidiaceae</taxon>
        <taxon>Olpidium</taxon>
    </lineage>
</organism>
<comment type="caution">
    <text evidence="10">The sequence shown here is derived from an EMBL/GenBank/DDBJ whole genome shotgun (WGS) entry which is preliminary data.</text>
</comment>
<evidence type="ECO:0000256" key="7">
    <source>
        <dbReference type="SAM" id="MobiDB-lite"/>
    </source>
</evidence>
<dbReference type="GO" id="GO:0005524">
    <property type="term" value="F:ATP binding"/>
    <property type="evidence" value="ECO:0007669"/>
    <property type="project" value="UniProtKB-KW"/>
</dbReference>
<dbReference type="InterPro" id="IPR008250">
    <property type="entry name" value="ATPase_P-typ_transduc_dom_A_sf"/>
</dbReference>
<evidence type="ECO:0000256" key="3">
    <source>
        <dbReference type="ARBA" id="ARBA00022741"/>
    </source>
</evidence>
<feature type="region of interest" description="Disordered" evidence="7">
    <location>
        <begin position="1"/>
        <end position="20"/>
    </location>
</feature>
<dbReference type="InterPro" id="IPR023299">
    <property type="entry name" value="ATPase_P-typ_cyto_dom_N"/>
</dbReference>
<dbReference type="Gene3D" id="3.40.50.1000">
    <property type="entry name" value="HAD superfamily/HAD-like"/>
    <property type="match status" value="1"/>
</dbReference>
<feature type="transmembrane region" description="Helical" evidence="8">
    <location>
        <begin position="285"/>
        <end position="304"/>
    </location>
</feature>
<dbReference type="SUPFAM" id="SSF81665">
    <property type="entry name" value="Calcium ATPase, transmembrane domain M"/>
    <property type="match status" value="1"/>
</dbReference>
<keyword evidence="4" id="KW-0067">ATP-binding</keyword>
<evidence type="ECO:0000256" key="4">
    <source>
        <dbReference type="ARBA" id="ARBA00022840"/>
    </source>
</evidence>
<dbReference type="GO" id="GO:0016887">
    <property type="term" value="F:ATP hydrolysis activity"/>
    <property type="evidence" value="ECO:0007669"/>
    <property type="project" value="InterPro"/>
</dbReference>
<dbReference type="InterPro" id="IPR023214">
    <property type="entry name" value="HAD_sf"/>
</dbReference>
<keyword evidence="2 8" id="KW-0812">Transmembrane</keyword>
<dbReference type="Pfam" id="PF00122">
    <property type="entry name" value="E1-E2_ATPase"/>
    <property type="match status" value="1"/>
</dbReference>
<dbReference type="InterPro" id="IPR023298">
    <property type="entry name" value="ATPase_P-typ_TM_dom_sf"/>
</dbReference>
<dbReference type="InterPro" id="IPR004014">
    <property type="entry name" value="ATPase_P-typ_cation-transptr_N"/>
</dbReference>
<evidence type="ECO:0000259" key="9">
    <source>
        <dbReference type="SMART" id="SM00831"/>
    </source>
</evidence>
<protein>
    <recommendedName>
        <fullName evidence="9">Cation-transporting P-type ATPase N-terminal domain-containing protein</fullName>
    </recommendedName>
</protein>
<comment type="subcellular location">
    <subcellularLocation>
        <location evidence="1">Membrane</location>
        <topology evidence="1">Multi-pass membrane protein</topology>
    </subcellularLocation>
</comment>
<dbReference type="SUPFAM" id="SSF81653">
    <property type="entry name" value="Calcium ATPase, transduction domain A"/>
    <property type="match status" value="1"/>
</dbReference>
<dbReference type="InterPro" id="IPR059000">
    <property type="entry name" value="ATPase_P-type_domA"/>
</dbReference>
<evidence type="ECO:0000256" key="5">
    <source>
        <dbReference type="ARBA" id="ARBA00022989"/>
    </source>
</evidence>
<dbReference type="GO" id="GO:0016020">
    <property type="term" value="C:membrane"/>
    <property type="evidence" value="ECO:0007669"/>
    <property type="project" value="UniProtKB-SubCell"/>
</dbReference>
<reference evidence="10 11" key="1">
    <citation type="journal article" name="Sci. Rep.">
        <title>Genome-scale phylogenetic analyses confirm Olpidium as the closest living zoosporic fungus to the non-flagellated, terrestrial fungi.</title>
        <authorList>
            <person name="Chang Y."/>
            <person name="Rochon D."/>
            <person name="Sekimoto S."/>
            <person name="Wang Y."/>
            <person name="Chovatia M."/>
            <person name="Sandor L."/>
            <person name="Salamov A."/>
            <person name="Grigoriev I.V."/>
            <person name="Stajich J.E."/>
            <person name="Spatafora J.W."/>
        </authorList>
    </citation>
    <scope>NUCLEOTIDE SEQUENCE [LARGE SCALE GENOMIC DNA]</scope>
    <source>
        <strain evidence="10">S191</strain>
    </source>
</reference>